<gene>
    <name evidence="1" type="ORF">ANCDUO_05226</name>
</gene>
<protein>
    <submittedName>
        <fullName evidence="1">Uncharacterized protein</fullName>
    </submittedName>
</protein>
<proteinExistence type="predicted"/>
<dbReference type="OrthoDB" id="5865851at2759"/>
<reference evidence="1 2" key="1">
    <citation type="submission" date="2013-12" db="EMBL/GenBank/DDBJ databases">
        <title>Draft genome of the parsitic nematode Ancylostoma duodenale.</title>
        <authorList>
            <person name="Mitreva M."/>
        </authorList>
    </citation>
    <scope>NUCLEOTIDE SEQUENCE [LARGE SCALE GENOMIC DNA]</scope>
    <source>
        <strain evidence="1 2">Zhejiang</strain>
    </source>
</reference>
<dbReference type="AlphaFoldDB" id="A0A0C2H515"/>
<dbReference type="Proteomes" id="UP000054047">
    <property type="component" value="Unassembled WGS sequence"/>
</dbReference>
<accession>A0A0C2H515</accession>
<organism evidence="1 2">
    <name type="scientific">Ancylostoma duodenale</name>
    <dbReference type="NCBI Taxonomy" id="51022"/>
    <lineage>
        <taxon>Eukaryota</taxon>
        <taxon>Metazoa</taxon>
        <taxon>Ecdysozoa</taxon>
        <taxon>Nematoda</taxon>
        <taxon>Chromadorea</taxon>
        <taxon>Rhabditida</taxon>
        <taxon>Rhabditina</taxon>
        <taxon>Rhabditomorpha</taxon>
        <taxon>Strongyloidea</taxon>
        <taxon>Ancylostomatidae</taxon>
        <taxon>Ancylostomatinae</taxon>
        <taxon>Ancylostoma</taxon>
    </lineage>
</organism>
<sequence length="90" mass="9711">MTVGNGIRSSEGKKLLLDTTMGYKMDDLITSYISVLISGQTIRPSNTWKHESRPAEGIYCGDGAVLFAMCAICCAPKLLTGVELSEPKNL</sequence>
<evidence type="ECO:0000313" key="2">
    <source>
        <dbReference type="Proteomes" id="UP000054047"/>
    </source>
</evidence>
<evidence type="ECO:0000313" key="1">
    <source>
        <dbReference type="EMBL" id="KIH64466.1"/>
    </source>
</evidence>
<keyword evidence="2" id="KW-1185">Reference proteome</keyword>
<dbReference type="EMBL" id="KN728051">
    <property type="protein sequence ID" value="KIH64466.1"/>
    <property type="molecule type" value="Genomic_DNA"/>
</dbReference>
<name>A0A0C2H515_9BILA</name>